<evidence type="ECO:0008006" key="4">
    <source>
        <dbReference type="Google" id="ProtNLM"/>
    </source>
</evidence>
<proteinExistence type="predicted"/>
<name>A0ABP9B6Z9_9GAMM</name>
<keyword evidence="3" id="KW-1185">Reference proteome</keyword>
<feature type="transmembrane region" description="Helical" evidence="1">
    <location>
        <begin position="12"/>
        <end position="30"/>
    </location>
</feature>
<dbReference type="EMBL" id="BAABJE010000005">
    <property type="protein sequence ID" value="GAA4790875.1"/>
    <property type="molecule type" value="Genomic_DNA"/>
</dbReference>
<accession>A0ABP9B6Z9</accession>
<feature type="transmembrane region" description="Helical" evidence="1">
    <location>
        <begin position="510"/>
        <end position="529"/>
    </location>
</feature>
<keyword evidence="1" id="KW-1133">Transmembrane helix</keyword>
<feature type="transmembrane region" description="Helical" evidence="1">
    <location>
        <begin position="124"/>
        <end position="147"/>
    </location>
</feature>
<evidence type="ECO:0000313" key="3">
    <source>
        <dbReference type="Proteomes" id="UP001499959"/>
    </source>
</evidence>
<feature type="transmembrane region" description="Helical" evidence="1">
    <location>
        <begin position="204"/>
        <end position="228"/>
    </location>
</feature>
<feature type="transmembrane region" description="Helical" evidence="1">
    <location>
        <begin position="85"/>
        <end position="112"/>
    </location>
</feature>
<feature type="transmembrane region" description="Helical" evidence="1">
    <location>
        <begin position="159"/>
        <end position="192"/>
    </location>
</feature>
<dbReference type="Proteomes" id="UP001499959">
    <property type="component" value="Unassembled WGS sequence"/>
</dbReference>
<sequence length="625" mass="67708">MHSLFKAELLRFRVWALALAAVHFIALGFLTRMVDLAQQPLVVHWTFGAIHAAIGLLLGLYQMGSYRRPNAWLNLLHRPLAPPRIAVALILAAIVLLAVVVALPILLIGAWQETTTARVVDLRHWLLALAGLQIAVIGYLAGAYGMLGERRYAASGLVFLLLLPMSHATGFGALALQALALLWLAAMVFASFKPDLDAPPRGPAGIAVVALPLQMAAFLLIVMSYYGIETVWIAEGSHPNNTPVPPRGGHNEMEKADERTRMRLALDGSAHPDAALLREQIALSEPLGIPSQLSRMPQRHELANVAPMEFDDRARGIRWVFSHDDMRLHGYAINDRRAVGRIGVGADGAAFAAPALPAGAMPGMAEGDALLIAGNTAYHYVSETRQVLPRIRLPRDEVLIGAGPVGESLGAISDRALYFFDGRDAVEHRRVMTPRLRVPMPGHYRDLYTLDLIELVDGYLIVFGYSASAHNEQGAAPYQQVLRVGDDGRVETIARRPLAYDLPMLYRYRTFLTSPTLWAMGTAATHLFAPPLPLEANVPAPIPRVIVGVAIALSLLSALAAWWRGRRLALSVRARVAWIAVCAAIGPPALVSLWLLYRPDERIGAGVPTPSPSIAGPRAAASPST</sequence>
<feature type="transmembrane region" description="Helical" evidence="1">
    <location>
        <begin position="42"/>
        <end position="64"/>
    </location>
</feature>
<dbReference type="RefSeq" id="WP_345302711.1">
    <property type="nucleotide sequence ID" value="NZ_BAABJE010000005.1"/>
</dbReference>
<keyword evidence="1" id="KW-0812">Transmembrane</keyword>
<gene>
    <name evidence="2" type="ORF">GCM10023307_15250</name>
</gene>
<reference evidence="3" key="1">
    <citation type="journal article" date="2019" name="Int. J. Syst. Evol. Microbiol.">
        <title>The Global Catalogue of Microorganisms (GCM) 10K type strain sequencing project: providing services to taxonomists for standard genome sequencing and annotation.</title>
        <authorList>
            <consortium name="The Broad Institute Genomics Platform"/>
            <consortium name="The Broad Institute Genome Sequencing Center for Infectious Disease"/>
            <person name="Wu L."/>
            <person name="Ma J."/>
        </authorList>
    </citation>
    <scope>NUCLEOTIDE SEQUENCE [LARGE SCALE GENOMIC DNA]</scope>
    <source>
        <strain evidence="3">JCM 18204</strain>
    </source>
</reference>
<organism evidence="2 3">
    <name type="scientific">Lysobacter hankyongensis</name>
    <dbReference type="NCBI Taxonomy" id="1176535"/>
    <lineage>
        <taxon>Bacteria</taxon>
        <taxon>Pseudomonadati</taxon>
        <taxon>Pseudomonadota</taxon>
        <taxon>Gammaproteobacteria</taxon>
        <taxon>Lysobacterales</taxon>
        <taxon>Lysobacteraceae</taxon>
        <taxon>Lysobacter</taxon>
    </lineage>
</organism>
<comment type="caution">
    <text evidence="2">The sequence shown here is derived from an EMBL/GenBank/DDBJ whole genome shotgun (WGS) entry which is preliminary data.</text>
</comment>
<keyword evidence="1" id="KW-0472">Membrane</keyword>
<feature type="transmembrane region" description="Helical" evidence="1">
    <location>
        <begin position="575"/>
        <end position="597"/>
    </location>
</feature>
<protein>
    <recommendedName>
        <fullName evidence="4">ABC transporter permease</fullName>
    </recommendedName>
</protein>
<evidence type="ECO:0000256" key="1">
    <source>
        <dbReference type="SAM" id="Phobius"/>
    </source>
</evidence>
<evidence type="ECO:0000313" key="2">
    <source>
        <dbReference type="EMBL" id="GAA4790875.1"/>
    </source>
</evidence>
<feature type="transmembrane region" description="Helical" evidence="1">
    <location>
        <begin position="541"/>
        <end position="563"/>
    </location>
</feature>